<name>A0A7H1MZ22_9PROT</name>
<evidence type="ECO:0000313" key="1">
    <source>
        <dbReference type="EMBL" id="QNT68708.1"/>
    </source>
</evidence>
<protein>
    <submittedName>
        <fullName evidence="1">Uncharacterized protein</fullName>
    </submittedName>
</protein>
<dbReference type="RefSeq" id="WP_190262144.1">
    <property type="nucleotide sequence ID" value="NZ_CP053923.1"/>
</dbReference>
<evidence type="ECO:0000313" key="2">
    <source>
        <dbReference type="Proteomes" id="UP000516369"/>
    </source>
</evidence>
<organism evidence="1 2">
    <name type="scientific">Defluviicoccus vanus</name>
    <dbReference type="NCBI Taxonomy" id="111831"/>
    <lineage>
        <taxon>Bacteria</taxon>
        <taxon>Pseudomonadati</taxon>
        <taxon>Pseudomonadota</taxon>
        <taxon>Alphaproteobacteria</taxon>
        <taxon>Rhodospirillales</taxon>
        <taxon>Rhodospirillaceae</taxon>
        <taxon>Defluviicoccus</taxon>
    </lineage>
</organism>
<gene>
    <name evidence="1" type="ORF">HQ394_04170</name>
</gene>
<sequence>MTGIEVQLEMQMPAIRMRWHGKVIRAAWAQGEIDAAARADFIAAHLTPMQAAGGIGAAAVIAEKLSDGHEPSMND</sequence>
<dbReference type="KEGG" id="dvn:HQ394_04170"/>
<reference evidence="1 2" key="1">
    <citation type="submission" date="2020-05" db="EMBL/GenBank/DDBJ databases">
        <title>Complete closed genome sequence of Defluviicoccus vanus.</title>
        <authorList>
            <person name="Bessarab I."/>
            <person name="Arumugam K."/>
            <person name="Maszenan A.M."/>
            <person name="Seviour R.J."/>
            <person name="Williams R.B."/>
        </authorList>
    </citation>
    <scope>NUCLEOTIDE SEQUENCE [LARGE SCALE GENOMIC DNA]</scope>
    <source>
        <strain evidence="1 2">Ben 114</strain>
    </source>
</reference>
<accession>A0A7H1MZ22</accession>
<keyword evidence="2" id="KW-1185">Reference proteome</keyword>
<dbReference type="Proteomes" id="UP000516369">
    <property type="component" value="Chromosome"/>
</dbReference>
<proteinExistence type="predicted"/>
<dbReference type="AlphaFoldDB" id="A0A7H1MZ22"/>
<dbReference type="EMBL" id="CP053923">
    <property type="protein sequence ID" value="QNT68708.1"/>
    <property type="molecule type" value="Genomic_DNA"/>
</dbReference>